<dbReference type="Gene3D" id="3.30.420.10">
    <property type="entry name" value="Ribonuclease H-like superfamily/Ribonuclease H"/>
    <property type="match status" value="1"/>
</dbReference>
<dbReference type="InterPro" id="IPR036397">
    <property type="entry name" value="RNaseH_sf"/>
</dbReference>
<protein>
    <recommendedName>
        <fullName evidence="2">Transposase Tc1-like domain-containing protein</fullName>
    </recommendedName>
</protein>
<evidence type="ECO:0000256" key="1">
    <source>
        <dbReference type="ARBA" id="ARBA00004123"/>
    </source>
</evidence>
<reference evidence="3 4" key="1">
    <citation type="submission" date="2023-11" db="EMBL/GenBank/DDBJ databases">
        <authorList>
            <person name="Hedman E."/>
            <person name="Englund M."/>
            <person name="Stromberg M."/>
            <person name="Nyberg Akerstrom W."/>
            <person name="Nylinder S."/>
            <person name="Jareborg N."/>
            <person name="Kallberg Y."/>
            <person name="Kronander E."/>
        </authorList>
    </citation>
    <scope>NUCLEOTIDE SEQUENCE [LARGE SCALE GENOMIC DNA]</scope>
</reference>
<feature type="domain" description="Transposase Tc1-like" evidence="2">
    <location>
        <begin position="64"/>
        <end position="134"/>
    </location>
</feature>
<sequence>MDVETATRAVFMLQEGESQRSVARRLGVSRRAICNAWERFLATDSVARRSGSGRARATTVQEDQYIRLSARRERTIPARVLQNRLRQSSGIRISDQTIRNRLHEDGQRSRSRVIRLKLTRPHHAARFRFAREHAEWTMDNWRNVLFTDESKVKFFSDCRRVRMWRREGERFSEPCIHETDRCKTELVILKKAQ</sequence>
<evidence type="ECO:0000313" key="3">
    <source>
        <dbReference type="EMBL" id="CAK1585827.1"/>
    </source>
</evidence>
<dbReference type="Proteomes" id="UP001314205">
    <property type="component" value="Unassembled WGS sequence"/>
</dbReference>
<name>A0AAV1KVN0_9NEOP</name>
<accession>A0AAV1KVN0</accession>
<dbReference type="GO" id="GO:0006313">
    <property type="term" value="P:DNA transposition"/>
    <property type="evidence" value="ECO:0007669"/>
    <property type="project" value="InterPro"/>
</dbReference>
<dbReference type="InterPro" id="IPR009057">
    <property type="entry name" value="Homeodomain-like_sf"/>
</dbReference>
<dbReference type="SUPFAM" id="SSF46689">
    <property type="entry name" value="Homeodomain-like"/>
    <property type="match status" value="1"/>
</dbReference>
<dbReference type="Pfam" id="PF01498">
    <property type="entry name" value="HTH_Tnp_Tc3_2"/>
    <property type="match status" value="1"/>
</dbReference>
<gene>
    <name evidence="3" type="ORF">PARMNEM_LOCUS6858</name>
</gene>
<organism evidence="3 4">
    <name type="scientific">Parnassius mnemosyne</name>
    <name type="common">clouded apollo</name>
    <dbReference type="NCBI Taxonomy" id="213953"/>
    <lineage>
        <taxon>Eukaryota</taxon>
        <taxon>Metazoa</taxon>
        <taxon>Ecdysozoa</taxon>
        <taxon>Arthropoda</taxon>
        <taxon>Hexapoda</taxon>
        <taxon>Insecta</taxon>
        <taxon>Pterygota</taxon>
        <taxon>Neoptera</taxon>
        <taxon>Endopterygota</taxon>
        <taxon>Lepidoptera</taxon>
        <taxon>Glossata</taxon>
        <taxon>Ditrysia</taxon>
        <taxon>Papilionoidea</taxon>
        <taxon>Papilionidae</taxon>
        <taxon>Parnassiinae</taxon>
        <taxon>Parnassini</taxon>
        <taxon>Parnassius</taxon>
        <taxon>Driopa</taxon>
    </lineage>
</organism>
<evidence type="ECO:0000313" key="4">
    <source>
        <dbReference type="Proteomes" id="UP001314205"/>
    </source>
</evidence>
<comment type="caution">
    <text evidence="3">The sequence shown here is derived from an EMBL/GenBank/DDBJ whole genome shotgun (WGS) entry which is preliminary data.</text>
</comment>
<evidence type="ECO:0000259" key="2">
    <source>
        <dbReference type="Pfam" id="PF01498"/>
    </source>
</evidence>
<dbReference type="EMBL" id="CAVLGL010000080">
    <property type="protein sequence ID" value="CAK1585827.1"/>
    <property type="molecule type" value="Genomic_DNA"/>
</dbReference>
<dbReference type="GO" id="GO:0005634">
    <property type="term" value="C:nucleus"/>
    <property type="evidence" value="ECO:0007669"/>
    <property type="project" value="UniProtKB-SubCell"/>
</dbReference>
<proteinExistence type="predicted"/>
<dbReference type="GO" id="GO:0003677">
    <property type="term" value="F:DNA binding"/>
    <property type="evidence" value="ECO:0007669"/>
    <property type="project" value="InterPro"/>
</dbReference>
<comment type="subcellular location">
    <subcellularLocation>
        <location evidence="1">Nucleus</location>
    </subcellularLocation>
</comment>
<dbReference type="GO" id="GO:0015074">
    <property type="term" value="P:DNA integration"/>
    <property type="evidence" value="ECO:0007669"/>
    <property type="project" value="InterPro"/>
</dbReference>
<dbReference type="InterPro" id="IPR002492">
    <property type="entry name" value="Transposase_Tc1-like"/>
</dbReference>
<dbReference type="AlphaFoldDB" id="A0AAV1KVN0"/>
<keyword evidence="4" id="KW-1185">Reference proteome</keyword>